<gene>
    <name evidence="2" type="ORF">FLL46_15990</name>
</gene>
<evidence type="ECO:0000313" key="3">
    <source>
        <dbReference type="Proteomes" id="UP000315439"/>
    </source>
</evidence>
<dbReference type="InterPro" id="IPR004360">
    <property type="entry name" value="Glyas_Fos-R_dOase_dom"/>
</dbReference>
<reference evidence="2 3" key="1">
    <citation type="submission" date="2019-07" db="EMBL/GenBank/DDBJ databases">
        <title>Draft genome for Aliikangiella sp. M105.</title>
        <authorList>
            <person name="Wang G."/>
        </authorList>
    </citation>
    <scope>NUCLEOTIDE SEQUENCE [LARGE SCALE GENOMIC DNA]</scope>
    <source>
        <strain evidence="2 3">M105</strain>
    </source>
</reference>
<dbReference type="Proteomes" id="UP000315439">
    <property type="component" value="Unassembled WGS sequence"/>
</dbReference>
<dbReference type="Pfam" id="PF00903">
    <property type="entry name" value="Glyoxalase"/>
    <property type="match status" value="1"/>
</dbReference>
<organism evidence="2 3">
    <name type="scientific">Aliikangiella coralliicola</name>
    <dbReference type="NCBI Taxonomy" id="2592383"/>
    <lineage>
        <taxon>Bacteria</taxon>
        <taxon>Pseudomonadati</taxon>
        <taxon>Pseudomonadota</taxon>
        <taxon>Gammaproteobacteria</taxon>
        <taxon>Oceanospirillales</taxon>
        <taxon>Pleioneaceae</taxon>
        <taxon>Aliikangiella</taxon>
    </lineage>
</organism>
<dbReference type="PANTHER" id="PTHR33993:SF2">
    <property type="entry name" value="VOC DOMAIN-CONTAINING PROTEIN"/>
    <property type="match status" value="1"/>
</dbReference>
<dbReference type="OrthoDB" id="8776491at2"/>
<dbReference type="SUPFAM" id="SSF54593">
    <property type="entry name" value="Glyoxalase/Bleomycin resistance protein/Dihydroxybiphenyl dioxygenase"/>
    <property type="match status" value="1"/>
</dbReference>
<evidence type="ECO:0000259" key="1">
    <source>
        <dbReference type="Pfam" id="PF00903"/>
    </source>
</evidence>
<dbReference type="InterPro" id="IPR029068">
    <property type="entry name" value="Glyas_Bleomycin-R_OHBP_Dase"/>
</dbReference>
<keyword evidence="3" id="KW-1185">Reference proteome</keyword>
<sequence length="132" mass="14538">MSDSGNEDLNTLHNRLVWFDLGVKDLQRAAEFYRAVLAKNITIEQFDNFEFGVFEHDKGIGGCLVPTQESPSTGNLLIYFNVDGRIQAAISEVTNHGGEVVENIHAIGPHGFRAIIIDSEGNKIALHSNSNE</sequence>
<dbReference type="PANTHER" id="PTHR33993">
    <property type="entry name" value="GLYOXALASE-RELATED"/>
    <property type="match status" value="1"/>
</dbReference>
<dbReference type="Gene3D" id="3.10.180.10">
    <property type="entry name" value="2,3-Dihydroxybiphenyl 1,2-Dioxygenase, domain 1"/>
    <property type="match status" value="1"/>
</dbReference>
<evidence type="ECO:0000313" key="2">
    <source>
        <dbReference type="EMBL" id="TQV86419.1"/>
    </source>
</evidence>
<comment type="caution">
    <text evidence="2">The sequence shown here is derived from an EMBL/GenBank/DDBJ whole genome shotgun (WGS) entry which is preliminary data.</text>
</comment>
<dbReference type="CDD" id="cd07247">
    <property type="entry name" value="SgaA_N_like"/>
    <property type="match status" value="1"/>
</dbReference>
<dbReference type="EMBL" id="VIKS01000010">
    <property type="protein sequence ID" value="TQV86419.1"/>
    <property type="molecule type" value="Genomic_DNA"/>
</dbReference>
<name>A0A545UAE0_9GAMM</name>
<dbReference type="RefSeq" id="WP_142932342.1">
    <property type="nucleotide sequence ID" value="NZ_ML660166.1"/>
</dbReference>
<feature type="domain" description="Glyoxalase/fosfomycin resistance/dioxygenase" evidence="1">
    <location>
        <begin position="15"/>
        <end position="125"/>
    </location>
</feature>
<dbReference type="InterPro" id="IPR052164">
    <property type="entry name" value="Anthracycline_SecMetBiosynth"/>
</dbReference>
<proteinExistence type="predicted"/>
<dbReference type="AlphaFoldDB" id="A0A545UAE0"/>
<protein>
    <submittedName>
        <fullName evidence="2">VOC family protein</fullName>
    </submittedName>
</protein>
<accession>A0A545UAE0</accession>